<accession>A0A1G8KD14</accession>
<reference evidence="1 2" key="1">
    <citation type="submission" date="2016-10" db="EMBL/GenBank/DDBJ databases">
        <authorList>
            <person name="de Groot N.N."/>
        </authorList>
    </citation>
    <scope>NUCLEOTIDE SEQUENCE [LARGE SCALE GENOMIC DNA]</scope>
    <source>
        <strain evidence="1 2">DSM 21771</strain>
    </source>
</reference>
<evidence type="ECO:0000313" key="1">
    <source>
        <dbReference type="EMBL" id="SDI41259.1"/>
    </source>
</evidence>
<sequence length="102" mass="11155">MEAKQTVYVNEFTDGILDPGREMAYTSGNDEPVEGRFLGDPFVAVKCPECGTMNPETVIHRATINGGIEIGRHPGVVTVTFLAPHSYLQEKGLLELVSEQYA</sequence>
<protein>
    <submittedName>
        <fullName evidence="1">Uncharacterized protein</fullName>
    </submittedName>
</protein>
<dbReference type="Proteomes" id="UP000198853">
    <property type="component" value="Unassembled WGS sequence"/>
</dbReference>
<organism evidence="1 2">
    <name type="scientific">Natribacillus halophilus</name>
    <dbReference type="NCBI Taxonomy" id="549003"/>
    <lineage>
        <taxon>Bacteria</taxon>
        <taxon>Bacillati</taxon>
        <taxon>Bacillota</taxon>
        <taxon>Bacilli</taxon>
        <taxon>Bacillales</taxon>
        <taxon>Bacillaceae</taxon>
        <taxon>Natribacillus</taxon>
    </lineage>
</organism>
<proteinExistence type="predicted"/>
<evidence type="ECO:0000313" key="2">
    <source>
        <dbReference type="Proteomes" id="UP000198853"/>
    </source>
</evidence>
<dbReference type="AlphaFoldDB" id="A0A1G8KD14"/>
<dbReference type="OrthoDB" id="9811740at2"/>
<gene>
    <name evidence="1" type="ORF">SAMN04488123_10229</name>
</gene>
<dbReference type="EMBL" id="FNEN01000002">
    <property type="protein sequence ID" value="SDI41259.1"/>
    <property type="molecule type" value="Genomic_DNA"/>
</dbReference>
<name>A0A1G8KD14_9BACI</name>
<keyword evidence="2" id="KW-1185">Reference proteome</keyword>